<dbReference type="Gene3D" id="3.30.1140.32">
    <property type="entry name" value="Ribosomal protein S3, C-terminal domain"/>
    <property type="match status" value="1"/>
</dbReference>
<proteinExistence type="inferred from homology"/>
<gene>
    <name evidence="4" type="ORF">MitoLV_12</name>
</gene>
<dbReference type="AlphaFoldDB" id="A0A7T1C580"/>
<evidence type="ECO:0000256" key="3">
    <source>
        <dbReference type="ARBA" id="ARBA00023274"/>
    </source>
</evidence>
<name>A0A7T1C580_9SPIT</name>
<keyword evidence="3" id="KW-0687">Ribonucleoprotein</keyword>
<organism evidence="4">
    <name type="scientific">Euplotes vanleeuwenhoeki</name>
    <dbReference type="NCBI Taxonomy" id="2794224"/>
    <lineage>
        <taxon>Eukaryota</taxon>
        <taxon>Sar</taxon>
        <taxon>Alveolata</taxon>
        <taxon>Ciliophora</taxon>
        <taxon>Intramacronucleata</taxon>
        <taxon>Spirotrichea</taxon>
        <taxon>Hypotrichia</taxon>
        <taxon>Euplotida</taxon>
        <taxon>Euplotidae</taxon>
        <taxon>Euplotes</taxon>
    </lineage>
</organism>
<comment type="similarity">
    <text evidence="1">Belongs to the universal ribosomal protein uS3 family.</text>
</comment>
<protein>
    <recommendedName>
        <fullName evidence="5">Ribosomal protein S3</fullName>
    </recommendedName>
</protein>
<dbReference type="SUPFAM" id="SSF54821">
    <property type="entry name" value="Ribosomal protein S3 C-terminal domain"/>
    <property type="match status" value="1"/>
</dbReference>
<dbReference type="GO" id="GO:0005840">
    <property type="term" value="C:ribosome"/>
    <property type="evidence" value="ECO:0007669"/>
    <property type="project" value="UniProtKB-KW"/>
</dbReference>
<accession>A0A7T1C580</accession>
<evidence type="ECO:0000313" key="4">
    <source>
        <dbReference type="EMBL" id="QPM99245.1"/>
    </source>
</evidence>
<sequence length="501" mass="60488">MNLHQYISNKLYSKYRRYRISTQPRIVKFHKYNPTLLKISTLCKSKISKNNLLNLILYDFKFKKYKSNIMNHGNELQIYKIIWAPTVLILYSCLFSVTNRFWRYVCSVTRNLYFVQKFNENLLSSKNFRLHPTFNFINTNFTSFLALVTPYNLNYFWNLTSIYPPSIHFNFDQNLISLLYIYRLLYLKSIVVYADIYPPINYNYILYDEFIFKISLDSIIYDPQPYHINFTIEGVLDNQSNHLINLLVSNKNFNLQYNNLSYWNYEWILWQISENWTLNNYLWLSFKNFNWLGTYVIQNQYRKLKSLIKFKFKDLNKPHPQSYLTMITLRYVEFLTNMKSYFFINFDFYSFLDSLELVQLASSYLKLIRTSSQFSTIFFLDEFLDLFYMFFKIKDSTILIDYLQRILESLSIWDHKKFFIFIFNVFKEHFYPLFKKLNVIGLKLIIKGKVGVTGNSRKRSVKLLLGETSISPYFNSINFSNKFLNTNTGVLGLQIWLIYKI</sequence>
<reference evidence="4" key="1">
    <citation type="journal article" date="2020" name="Sci. Rep.">
        <title>Morphology, ultrastructure, genomics, and phylogeny of Euplotes vanleeuwenhoeki sp. nov. and its ultra-reduced endosymbiont 'Candidatus Pinguicoccus supinus' sp. nov.</title>
        <authorList>
            <person name="Serra V."/>
            <person name="Gammuto L."/>
            <person name="Nitla V."/>
            <person name="Castelli M."/>
            <person name="Lanzoni O."/>
            <person name="Sassera D."/>
            <person name="Bandi C."/>
            <person name="Sandeep B.V."/>
            <person name="Verni F."/>
            <person name="Modeo L."/>
            <person name="Petroni G."/>
        </authorList>
    </citation>
    <scope>NUCLEOTIDE SEQUENCE</scope>
    <source>
        <strain evidence="4">KKR18</strain>
    </source>
</reference>
<evidence type="ECO:0000256" key="2">
    <source>
        <dbReference type="ARBA" id="ARBA00022980"/>
    </source>
</evidence>
<dbReference type="EMBL" id="MK889230">
    <property type="protein sequence ID" value="QPM99245.1"/>
    <property type="molecule type" value="Genomic_DNA"/>
</dbReference>
<evidence type="ECO:0008006" key="5">
    <source>
        <dbReference type="Google" id="ProtNLM"/>
    </source>
</evidence>
<geneLocation type="mitochondrion" evidence="4"/>
<keyword evidence="4" id="KW-0496">Mitochondrion</keyword>
<evidence type="ECO:0000256" key="1">
    <source>
        <dbReference type="ARBA" id="ARBA00010761"/>
    </source>
</evidence>
<dbReference type="GO" id="GO:1990904">
    <property type="term" value="C:ribonucleoprotein complex"/>
    <property type="evidence" value="ECO:0007669"/>
    <property type="project" value="UniProtKB-KW"/>
</dbReference>
<keyword evidence="2" id="KW-0689">Ribosomal protein</keyword>
<dbReference type="InterPro" id="IPR036419">
    <property type="entry name" value="Ribosomal_S3_C_sf"/>
</dbReference>